<evidence type="ECO:0000313" key="2">
    <source>
        <dbReference type="Proteomes" id="UP000576260"/>
    </source>
</evidence>
<protein>
    <submittedName>
        <fullName evidence="1">Uncharacterized protein</fullName>
    </submittedName>
</protein>
<dbReference type="RefSeq" id="WP_188157376.1">
    <property type="nucleotide sequence ID" value="NZ_CP061280.1"/>
</dbReference>
<evidence type="ECO:0000313" key="1">
    <source>
        <dbReference type="EMBL" id="QNS15871.1"/>
    </source>
</evidence>
<dbReference type="AlphaFoldDB" id="A0A7H1C4G6"/>
<dbReference type="Gene3D" id="3.20.80.10">
    <property type="entry name" value="Regulatory factor, effector binding domain"/>
    <property type="match status" value="1"/>
</dbReference>
<proteinExistence type="predicted"/>
<reference evidence="1 2" key="1">
    <citation type="submission" date="2020-09" db="EMBL/GenBank/DDBJ databases">
        <title>Mannheimia bovis sp.nov., isolated from a cow.</title>
        <authorList>
            <person name="Li F."/>
        </authorList>
    </citation>
    <scope>NUCLEOTIDE SEQUENCE [LARGE SCALE GENOMIC DNA]</scope>
    <source>
        <strain evidence="1 2">ZY190616</strain>
    </source>
</reference>
<name>A0A7H1C4G6_9PAST</name>
<dbReference type="Proteomes" id="UP000576260">
    <property type="component" value="Chromosome"/>
</dbReference>
<keyword evidence="2" id="KW-1185">Reference proteome</keyword>
<dbReference type="EMBL" id="CP061280">
    <property type="protein sequence ID" value="QNS15871.1"/>
    <property type="molecule type" value="Genomic_DNA"/>
</dbReference>
<organism evidence="1 2">
    <name type="scientific">Mannheimia bovis</name>
    <dbReference type="NCBI Taxonomy" id="2770636"/>
    <lineage>
        <taxon>Bacteria</taxon>
        <taxon>Pseudomonadati</taxon>
        <taxon>Pseudomonadota</taxon>
        <taxon>Gammaproteobacteria</taxon>
        <taxon>Pasteurellales</taxon>
        <taxon>Pasteurellaceae</taxon>
        <taxon>Mannheimia</taxon>
    </lineage>
</organism>
<dbReference type="KEGG" id="mbos:ICJ55_03805"/>
<sequence length="102" mass="11843">MLKLYPTTEKVQIPLYKIYNHKTGETVIATETETENGNEPILMEDFIWFEKVPTTEDLLSETWASIENRSKQGLLKRAYTVDFEKHLPDGKVEIYIAVNPHC</sequence>
<accession>A0A7H1C4G6</accession>
<dbReference type="InterPro" id="IPR011256">
    <property type="entry name" value="Reg_factor_effector_dom_sf"/>
</dbReference>
<gene>
    <name evidence="1" type="ORF">ICJ55_03805</name>
</gene>